<dbReference type="AlphaFoldDB" id="A0A0G2J320"/>
<evidence type="ECO:0000313" key="2">
    <source>
        <dbReference type="Proteomes" id="UP000034164"/>
    </source>
</evidence>
<organism evidence="1 2">
    <name type="scientific">[Emmonsia] crescens</name>
    <dbReference type="NCBI Taxonomy" id="73230"/>
    <lineage>
        <taxon>Eukaryota</taxon>
        <taxon>Fungi</taxon>
        <taxon>Dikarya</taxon>
        <taxon>Ascomycota</taxon>
        <taxon>Pezizomycotina</taxon>
        <taxon>Eurotiomycetes</taxon>
        <taxon>Eurotiomycetidae</taxon>
        <taxon>Onygenales</taxon>
        <taxon>Ajellomycetaceae</taxon>
        <taxon>Emergomyces</taxon>
    </lineage>
</organism>
<accession>A0A0G2J320</accession>
<evidence type="ECO:0000313" key="1">
    <source>
        <dbReference type="EMBL" id="KKZ64624.1"/>
    </source>
</evidence>
<dbReference type="EMBL" id="LCZI01000767">
    <property type="protein sequence ID" value="KKZ64624.1"/>
    <property type="molecule type" value="Genomic_DNA"/>
</dbReference>
<protein>
    <submittedName>
        <fullName evidence="1">Uncharacterized protein</fullName>
    </submittedName>
</protein>
<proteinExistence type="predicted"/>
<gene>
    <name evidence="1" type="ORF">EMCG_09478</name>
</gene>
<dbReference type="Proteomes" id="UP000034164">
    <property type="component" value="Unassembled WGS sequence"/>
</dbReference>
<comment type="caution">
    <text evidence="1">The sequence shown here is derived from an EMBL/GenBank/DDBJ whole genome shotgun (WGS) entry which is preliminary data.</text>
</comment>
<reference evidence="2" key="1">
    <citation type="journal article" date="2015" name="PLoS Genet.">
        <title>The dynamic genome and transcriptome of the human fungal pathogen Blastomyces and close relative Emmonsia.</title>
        <authorList>
            <person name="Munoz J.F."/>
            <person name="Gauthier G.M."/>
            <person name="Desjardins C.A."/>
            <person name="Gallo J.E."/>
            <person name="Holder J."/>
            <person name="Sullivan T.D."/>
            <person name="Marty A.J."/>
            <person name="Carmen J.C."/>
            <person name="Chen Z."/>
            <person name="Ding L."/>
            <person name="Gujja S."/>
            <person name="Magrini V."/>
            <person name="Misas E."/>
            <person name="Mitreva M."/>
            <person name="Priest M."/>
            <person name="Saif S."/>
            <person name="Whiston E.A."/>
            <person name="Young S."/>
            <person name="Zeng Q."/>
            <person name="Goldman W.E."/>
            <person name="Mardis E.R."/>
            <person name="Taylor J.W."/>
            <person name="McEwen J.G."/>
            <person name="Clay O.K."/>
            <person name="Klein B.S."/>
            <person name="Cuomo C.A."/>
        </authorList>
    </citation>
    <scope>NUCLEOTIDE SEQUENCE [LARGE SCALE GENOMIC DNA]</scope>
    <source>
        <strain evidence="2">UAMH 3008</strain>
    </source>
</reference>
<dbReference type="VEuPathDB" id="FungiDB:EMCG_09478"/>
<name>A0A0G2J320_9EURO</name>
<sequence>MLPRSRTVVSRLLLSARACDTSCSTVSRSEELAMVCLDLSWRAVPRVARLSCLES</sequence>